<dbReference type="InterPro" id="IPR020904">
    <property type="entry name" value="Sc_DH/Rdtase_CS"/>
</dbReference>
<dbReference type="InterPro" id="IPR036291">
    <property type="entry name" value="NAD(P)-bd_dom_sf"/>
</dbReference>
<dbReference type="PRINTS" id="PR00080">
    <property type="entry name" value="SDRFAMILY"/>
</dbReference>
<dbReference type="InterPro" id="IPR052178">
    <property type="entry name" value="Sec_Metab_Biosynth_SDR"/>
</dbReference>
<comment type="similarity">
    <text evidence="1">Belongs to the short-chain dehydrogenases/reductases (SDR) family.</text>
</comment>
<name>A0A178D7K4_9EURO</name>
<gene>
    <name evidence="4" type="ORF">AYO20_03369</name>
</gene>
<dbReference type="SUPFAM" id="SSF51735">
    <property type="entry name" value="NAD(P)-binding Rossmann-fold domains"/>
    <property type="match status" value="1"/>
</dbReference>
<dbReference type="Pfam" id="PF13561">
    <property type="entry name" value="adh_short_C2"/>
    <property type="match status" value="1"/>
</dbReference>
<keyword evidence="2" id="KW-0521">NADP</keyword>
<evidence type="ECO:0000256" key="3">
    <source>
        <dbReference type="ARBA" id="ARBA00023002"/>
    </source>
</evidence>
<dbReference type="PRINTS" id="PR00081">
    <property type="entry name" value="GDHRDH"/>
</dbReference>
<keyword evidence="5" id="KW-1185">Reference proteome</keyword>
<dbReference type="AlphaFoldDB" id="A0A178D7K4"/>
<organism evidence="4 5">
    <name type="scientific">Fonsecaea nubica</name>
    <dbReference type="NCBI Taxonomy" id="856822"/>
    <lineage>
        <taxon>Eukaryota</taxon>
        <taxon>Fungi</taxon>
        <taxon>Dikarya</taxon>
        <taxon>Ascomycota</taxon>
        <taxon>Pezizomycotina</taxon>
        <taxon>Eurotiomycetes</taxon>
        <taxon>Chaetothyriomycetidae</taxon>
        <taxon>Chaetothyriales</taxon>
        <taxon>Herpotrichiellaceae</taxon>
        <taxon>Fonsecaea</taxon>
    </lineage>
</organism>
<evidence type="ECO:0000313" key="4">
    <source>
        <dbReference type="EMBL" id="OAL37193.1"/>
    </source>
</evidence>
<dbReference type="RefSeq" id="XP_022502205.1">
    <property type="nucleotide sequence ID" value="XM_022641672.1"/>
</dbReference>
<accession>A0A178D7K4</accession>
<dbReference type="GO" id="GO:0016491">
    <property type="term" value="F:oxidoreductase activity"/>
    <property type="evidence" value="ECO:0007669"/>
    <property type="project" value="UniProtKB-KW"/>
</dbReference>
<dbReference type="CDD" id="cd05233">
    <property type="entry name" value="SDR_c"/>
    <property type="match status" value="1"/>
</dbReference>
<sequence>MFWGLGALICEKFAAEGSNIVVNYVSSKDRADQVADKCKGLGVKAVVIQADIGVVSDTVRLVKESVEQLGGLDIIINNAGWTRFTNFGDIYDMSHAEWDKCWATNVMSHLVLMQEAAPIFNKNPDGGVFIISSSVAGISCGGSSMAYSTSKAAGLHLMKCLASTQGPKIRINAVLPGLLLTEWGLKFSEERIQAVKNSAALKQETLLDDCADAYISLAKNTSMTGQQVVVGEFHVMPILLEGVADED</sequence>
<dbReference type="InterPro" id="IPR002347">
    <property type="entry name" value="SDR_fam"/>
</dbReference>
<reference evidence="4 5" key="1">
    <citation type="submission" date="2016-03" db="EMBL/GenBank/DDBJ databases">
        <title>The draft genome sequence of Fonsecaea nubica causative agent of cutaneous subcutaneous infection in human host.</title>
        <authorList>
            <person name="Costa F."/>
            <person name="Sybren D.H."/>
            <person name="Raittz R.T."/>
            <person name="Weiss V.A."/>
            <person name="Leao A.C."/>
            <person name="Gomes R."/>
            <person name="De Souza E.M."/>
            <person name="Pedrosa F.O."/>
            <person name="Steffens M.B."/>
            <person name="Bombassaro A."/>
            <person name="Tadra-Sfeir M.Z."/>
            <person name="Moreno L.F."/>
            <person name="Najafzadeh M.J."/>
            <person name="Felipe M.S."/>
            <person name="Teixeira M."/>
            <person name="Sun J."/>
            <person name="Xi L."/>
            <person name="Castro M.A."/>
            <person name="Vicente V.A."/>
        </authorList>
    </citation>
    <scope>NUCLEOTIDE SEQUENCE [LARGE SCALE GENOMIC DNA]</scope>
    <source>
        <strain evidence="4 5">CBS 269.64</strain>
    </source>
</reference>
<evidence type="ECO:0000313" key="5">
    <source>
        <dbReference type="Proteomes" id="UP000185904"/>
    </source>
</evidence>
<evidence type="ECO:0000256" key="1">
    <source>
        <dbReference type="ARBA" id="ARBA00006484"/>
    </source>
</evidence>
<dbReference type="PROSITE" id="PS00061">
    <property type="entry name" value="ADH_SHORT"/>
    <property type="match status" value="1"/>
</dbReference>
<protein>
    <submittedName>
        <fullName evidence="4">Uncharacterized protein</fullName>
    </submittedName>
</protein>
<dbReference type="PANTHER" id="PTHR43618">
    <property type="entry name" value="7-ALPHA-HYDROXYSTEROID DEHYDROGENASE"/>
    <property type="match status" value="1"/>
</dbReference>
<dbReference type="PANTHER" id="PTHR43618:SF2">
    <property type="entry name" value="CHAIN DEHYDROGENASE, PUTATIVE (AFU_ORTHOLOGUE AFUA_6G06930)-RELATED"/>
    <property type="match status" value="1"/>
</dbReference>
<dbReference type="Gene3D" id="3.40.50.720">
    <property type="entry name" value="NAD(P)-binding Rossmann-like Domain"/>
    <property type="match status" value="1"/>
</dbReference>
<dbReference type="OrthoDB" id="37659at2759"/>
<evidence type="ECO:0000256" key="2">
    <source>
        <dbReference type="ARBA" id="ARBA00022857"/>
    </source>
</evidence>
<keyword evidence="3" id="KW-0560">Oxidoreductase</keyword>
<proteinExistence type="inferred from homology"/>
<dbReference type="EMBL" id="LVCJ01000016">
    <property type="protein sequence ID" value="OAL37193.1"/>
    <property type="molecule type" value="Genomic_DNA"/>
</dbReference>
<comment type="caution">
    <text evidence="4">The sequence shown here is derived from an EMBL/GenBank/DDBJ whole genome shotgun (WGS) entry which is preliminary data.</text>
</comment>
<dbReference type="Proteomes" id="UP000185904">
    <property type="component" value="Unassembled WGS sequence"/>
</dbReference>
<dbReference type="GeneID" id="34586791"/>